<evidence type="ECO:0000313" key="2">
    <source>
        <dbReference type="Proteomes" id="UP000829398"/>
    </source>
</evidence>
<organism evidence="1 2">
    <name type="scientific">Citrus sinensis</name>
    <name type="common">Sweet orange</name>
    <name type="synonym">Citrus aurantium var. sinensis</name>
    <dbReference type="NCBI Taxonomy" id="2711"/>
    <lineage>
        <taxon>Eukaryota</taxon>
        <taxon>Viridiplantae</taxon>
        <taxon>Streptophyta</taxon>
        <taxon>Embryophyta</taxon>
        <taxon>Tracheophyta</taxon>
        <taxon>Spermatophyta</taxon>
        <taxon>Magnoliopsida</taxon>
        <taxon>eudicotyledons</taxon>
        <taxon>Gunneridae</taxon>
        <taxon>Pentapetalae</taxon>
        <taxon>rosids</taxon>
        <taxon>malvids</taxon>
        <taxon>Sapindales</taxon>
        <taxon>Rutaceae</taxon>
        <taxon>Aurantioideae</taxon>
        <taxon>Citrus</taxon>
    </lineage>
</organism>
<proteinExistence type="predicted"/>
<keyword evidence="2" id="KW-1185">Reference proteome</keyword>
<dbReference type="Proteomes" id="UP000829398">
    <property type="component" value="Chromosome 3"/>
</dbReference>
<reference evidence="2" key="1">
    <citation type="journal article" date="2023" name="Hortic. Res.">
        <title>A chromosome-level phased genome enabling allele-level studies in sweet orange: a case study on citrus Huanglongbing tolerance.</title>
        <authorList>
            <person name="Wu B."/>
            <person name="Yu Q."/>
            <person name="Deng Z."/>
            <person name="Duan Y."/>
            <person name="Luo F."/>
            <person name="Gmitter F. Jr."/>
        </authorList>
    </citation>
    <scope>NUCLEOTIDE SEQUENCE [LARGE SCALE GENOMIC DNA]</scope>
    <source>
        <strain evidence="2">cv. Valencia</strain>
    </source>
</reference>
<dbReference type="EMBL" id="CM039172">
    <property type="protein sequence ID" value="KAH9786643.1"/>
    <property type="molecule type" value="Genomic_DNA"/>
</dbReference>
<gene>
    <name evidence="1" type="ORF">KPL71_010326</name>
</gene>
<accession>A0ACB8MMF9</accession>
<sequence>MAKSTIPLLNLFTFFLTLQSNLAFTASSLETLISTRSKDQIACTVVCESCENPCQPLPSPPPPELILPPPPQPPSPPPPSPPALPECPPPPAPPALPECPPPPAPPKGCSVCTPSPDVPQLSPPRTPMPFPPPSGEFPPPESGVPNVPGVYNPPPSPEASDSTKLVLKFINISSVLLLLSLLCCF</sequence>
<evidence type="ECO:0000313" key="1">
    <source>
        <dbReference type="EMBL" id="KAH9786643.1"/>
    </source>
</evidence>
<comment type="caution">
    <text evidence="1">The sequence shown here is derived from an EMBL/GenBank/DDBJ whole genome shotgun (WGS) entry which is preliminary data.</text>
</comment>
<protein>
    <submittedName>
        <fullName evidence="1">Uncharacterized protein</fullName>
    </submittedName>
</protein>
<name>A0ACB8MMF9_CITSI</name>